<evidence type="ECO:0000313" key="2">
    <source>
        <dbReference type="Proteomes" id="UP000078348"/>
    </source>
</evidence>
<dbReference type="Gene3D" id="2.40.128.180">
    <property type="match status" value="1"/>
</dbReference>
<gene>
    <name evidence="1" type="ORF">AV274_5777</name>
</gene>
<dbReference type="EMBL" id="LXWW01000539">
    <property type="protein sequence ID" value="OAO12541.1"/>
    <property type="molecule type" value="Genomic_DNA"/>
</dbReference>
<dbReference type="AlphaFoldDB" id="A0A196S850"/>
<organism evidence="1 2">
    <name type="scientific">Blastocystis sp. subtype 1 (strain ATCC 50177 / NandII)</name>
    <dbReference type="NCBI Taxonomy" id="478820"/>
    <lineage>
        <taxon>Eukaryota</taxon>
        <taxon>Sar</taxon>
        <taxon>Stramenopiles</taxon>
        <taxon>Bigyra</taxon>
        <taxon>Opalozoa</taxon>
        <taxon>Opalinata</taxon>
        <taxon>Blastocystidae</taxon>
        <taxon>Blastocystis</taxon>
    </lineage>
</organism>
<name>A0A196S850_BLAHN</name>
<evidence type="ECO:0000313" key="1">
    <source>
        <dbReference type="EMBL" id="OAO12541.1"/>
    </source>
</evidence>
<comment type="caution">
    <text evidence="1">The sequence shown here is derived from an EMBL/GenBank/DDBJ whole genome shotgun (WGS) entry which is preliminary data.</text>
</comment>
<reference evidence="1 2" key="1">
    <citation type="submission" date="2016-05" db="EMBL/GenBank/DDBJ databases">
        <title>Nuclear genome of Blastocystis sp. subtype 1 NandII.</title>
        <authorList>
            <person name="Gentekaki E."/>
            <person name="Curtis B."/>
            <person name="Stairs C."/>
            <person name="Eme L."/>
            <person name="Herman E."/>
            <person name="Klimes V."/>
            <person name="Arias M.C."/>
            <person name="Elias M."/>
            <person name="Hilliou F."/>
            <person name="Klute M."/>
            <person name="Malik S.-B."/>
            <person name="Pightling A."/>
            <person name="Rachubinski R."/>
            <person name="Salas D."/>
            <person name="Schlacht A."/>
            <person name="Suga H."/>
            <person name="Archibald J."/>
            <person name="Ball S.G."/>
            <person name="Clark G."/>
            <person name="Dacks J."/>
            <person name="Van Der Giezen M."/>
            <person name="Tsaousis A."/>
            <person name="Roger A."/>
        </authorList>
    </citation>
    <scope>NUCLEOTIDE SEQUENCE [LARGE SCALE GENOMIC DNA]</scope>
    <source>
        <strain evidence="2">ATCC 50177 / NandII</strain>
    </source>
</reference>
<dbReference type="OrthoDB" id="72550at2759"/>
<protein>
    <submittedName>
        <fullName evidence="1">Uncharacterized protein</fullName>
    </submittedName>
</protein>
<sequence length="261" mass="30188">MVQLRGLFRTEVLGKNIGKLMASSKRMIKWGLIINMKKVEIMLKHSIVSGKRLIRVNEVVVHESRGLMASSFSTSFTVDNYLCEVSFVKENGDYIYDLFVDGIPYMDLVCLFDLSEEDRKCIERGEAPKKSHAKRAVKGEMVSDEDSEVDYDAPIEKRMLNRKHRNYLSSQGFGDMDEDEMRKSCMFDNLQEKLDAMKLDADVEDAEVDVSDVDEDWEEKEARRHLKDLTKKVVVPEKQRKVKVIKPKYKKVGGEMYGQLR</sequence>
<proteinExistence type="predicted"/>
<dbReference type="Pfam" id="PF06905">
    <property type="entry name" value="FAIM1"/>
    <property type="match status" value="1"/>
</dbReference>
<dbReference type="Proteomes" id="UP000078348">
    <property type="component" value="Unassembled WGS sequence"/>
</dbReference>
<keyword evidence="2" id="KW-1185">Reference proteome</keyword>
<dbReference type="InterPro" id="IPR038513">
    <property type="entry name" value="FAIM1_dom_sf"/>
</dbReference>
<dbReference type="InterPro" id="IPR010695">
    <property type="entry name" value="FAIM1"/>
</dbReference>
<accession>A0A196S850</accession>